<reference evidence="1 2" key="1">
    <citation type="submission" date="2015-01" db="EMBL/GenBank/DDBJ databases">
        <title>Evolution of Trichinella species and genotypes.</title>
        <authorList>
            <person name="Korhonen P.K."/>
            <person name="Edoardo P."/>
            <person name="Giuseppe L.R."/>
            <person name="Gasser R.B."/>
        </authorList>
    </citation>
    <scope>NUCLEOTIDE SEQUENCE [LARGE SCALE GENOMIC DNA]</scope>
    <source>
        <strain evidence="1">ISS176</strain>
    </source>
</reference>
<sequence length="85" mass="9769">MHGCRLLKFSNCFKFISQQLHAVAAEKQPEALEFRAKKTHLAIFILLPHITLECLHSVPQTKLHANVFTQAERCCDNRLQDVFHG</sequence>
<comment type="caution">
    <text evidence="1">The sequence shown here is derived from an EMBL/GenBank/DDBJ whole genome shotgun (WGS) entry which is preliminary data.</text>
</comment>
<dbReference type="AlphaFoldDB" id="A0A0V1GPN9"/>
<gene>
    <name evidence="1" type="ORF">T4C_1612</name>
</gene>
<name>A0A0V1GPN9_TRIPS</name>
<dbReference type="EMBL" id="JYDV01001115">
    <property type="protein sequence ID" value="KRZ00301.1"/>
    <property type="molecule type" value="Genomic_DNA"/>
</dbReference>
<evidence type="ECO:0000313" key="2">
    <source>
        <dbReference type="Proteomes" id="UP000054826"/>
    </source>
</evidence>
<proteinExistence type="predicted"/>
<accession>A0A0V1GPN9</accession>
<organism evidence="1 2">
    <name type="scientific">Trichinella pseudospiralis</name>
    <name type="common">Parasitic roundworm</name>
    <dbReference type="NCBI Taxonomy" id="6337"/>
    <lineage>
        <taxon>Eukaryota</taxon>
        <taxon>Metazoa</taxon>
        <taxon>Ecdysozoa</taxon>
        <taxon>Nematoda</taxon>
        <taxon>Enoplea</taxon>
        <taxon>Dorylaimia</taxon>
        <taxon>Trichinellida</taxon>
        <taxon>Trichinellidae</taxon>
        <taxon>Trichinella</taxon>
    </lineage>
</organism>
<protein>
    <submittedName>
        <fullName evidence="1">Uncharacterized protein</fullName>
    </submittedName>
</protein>
<evidence type="ECO:0000313" key="1">
    <source>
        <dbReference type="EMBL" id="KRZ00301.1"/>
    </source>
</evidence>
<dbReference type="Proteomes" id="UP000054826">
    <property type="component" value="Unassembled WGS sequence"/>
</dbReference>